<dbReference type="Gene3D" id="2.30.30.40">
    <property type="entry name" value="SH3 Domains"/>
    <property type="match status" value="1"/>
</dbReference>
<dbReference type="CDD" id="cd00174">
    <property type="entry name" value="SH3"/>
    <property type="match status" value="1"/>
</dbReference>
<keyword evidence="1 2" id="KW-0728">SH3 domain</keyword>
<gene>
    <name evidence="5" type="ORF">RFI_00572</name>
</gene>
<organism evidence="5 6">
    <name type="scientific">Reticulomyxa filosa</name>
    <dbReference type="NCBI Taxonomy" id="46433"/>
    <lineage>
        <taxon>Eukaryota</taxon>
        <taxon>Sar</taxon>
        <taxon>Rhizaria</taxon>
        <taxon>Retaria</taxon>
        <taxon>Foraminifera</taxon>
        <taxon>Monothalamids</taxon>
        <taxon>Reticulomyxidae</taxon>
        <taxon>Reticulomyxa</taxon>
    </lineage>
</organism>
<dbReference type="EMBL" id="ASPP01000598">
    <property type="protein sequence ID" value="ETO36490.1"/>
    <property type="molecule type" value="Genomic_DNA"/>
</dbReference>
<dbReference type="SUPFAM" id="SSF50044">
    <property type="entry name" value="SH3-domain"/>
    <property type="match status" value="1"/>
</dbReference>
<reference evidence="5 6" key="1">
    <citation type="journal article" date="2013" name="Curr. Biol.">
        <title>The Genome of the Foraminiferan Reticulomyxa filosa.</title>
        <authorList>
            <person name="Glockner G."/>
            <person name="Hulsmann N."/>
            <person name="Schleicher M."/>
            <person name="Noegel A.A."/>
            <person name="Eichinger L."/>
            <person name="Gallinger C."/>
            <person name="Pawlowski J."/>
            <person name="Sierra R."/>
            <person name="Euteneuer U."/>
            <person name="Pillet L."/>
            <person name="Moustafa A."/>
            <person name="Platzer M."/>
            <person name="Groth M."/>
            <person name="Szafranski K."/>
            <person name="Schliwa M."/>
        </authorList>
    </citation>
    <scope>NUCLEOTIDE SEQUENCE [LARGE SCALE GENOMIC DNA]</scope>
</reference>
<evidence type="ECO:0000256" key="2">
    <source>
        <dbReference type="PROSITE-ProRule" id="PRU00192"/>
    </source>
</evidence>
<name>X6PDD0_RETFI</name>
<keyword evidence="3" id="KW-0812">Transmembrane</keyword>
<dbReference type="OrthoDB" id="73680at2759"/>
<comment type="caution">
    <text evidence="5">The sequence shown here is derived from an EMBL/GenBank/DDBJ whole genome shotgun (WGS) entry which is preliminary data.</text>
</comment>
<evidence type="ECO:0000256" key="3">
    <source>
        <dbReference type="SAM" id="Phobius"/>
    </source>
</evidence>
<evidence type="ECO:0000313" key="6">
    <source>
        <dbReference type="Proteomes" id="UP000023152"/>
    </source>
</evidence>
<dbReference type="Proteomes" id="UP000023152">
    <property type="component" value="Unassembled WGS sequence"/>
</dbReference>
<keyword evidence="3" id="KW-1133">Transmembrane helix</keyword>
<dbReference type="Pfam" id="PF00018">
    <property type="entry name" value="SH3_1"/>
    <property type="match status" value="1"/>
</dbReference>
<dbReference type="PROSITE" id="PS50002">
    <property type="entry name" value="SH3"/>
    <property type="match status" value="1"/>
</dbReference>
<evidence type="ECO:0000259" key="4">
    <source>
        <dbReference type="PROSITE" id="PS50002"/>
    </source>
</evidence>
<dbReference type="InterPro" id="IPR036028">
    <property type="entry name" value="SH3-like_dom_sf"/>
</dbReference>
<keyword evidence="6" id="KW-1185">Reference proteome</keyword>
<feature type="domain" description="SH3" evidence="4">
    <location>
        <begin position="1"/>
        <end position="64"/>
    </location>
</feature>
<proteinExistence type="predicted"/>
<accession>X6PDD0</accession>
<evidence type="ECO:0000256" key="1">
    <source>
        <dbReference type="ARBA" id="ARBA00022443"/>
    </source>
</evidence>
<feature type="transmembrane region" description="Helical" evidence="3">
    <location>
        <begin position="114"/>
        <end position="134"/>
    </location>
</feature>
<dbReference type="AlphaFoldDB" id="X6PDD0"/>
<keyword evidence="3" id="KW-0472">Membrane</keyword>
<dbReference type="InterPro" id="IPR001452">
    <property type="entry name" value="SH3_domain"/>
</dbReference>
<protein>
    <recommendedName>
        <fullName evidence="4">SH3 domain-containing protein</fullName>
    </recommendedName>
</protein>
<evidence type="ECO:0000313" key="5">
    <source>
        <dbReference type="EMBL" id="ETO36490.1"/>
    </source>
</evidence>
<sequence>MTVMRAQVLYEYEGQDADQLTIRPGDIIEIIDDSPDLNGWALAKIGEQSVVLFIDNSQKWPIAQFEQYYSTVLMQEHTLPYCVKLSAYIHEVYIPFPCSKFMYTMTRPDLKRGAVLHLLFSFILAIVDSISMLVPCLSFNSSSTQKFVYVEFFKIQNIQIE</sequence>